<gene>
    <name evidence="3" type="ORF">ACFQE6_06160</name>
</gene>
<dbReference type="InterPro" id="IPR027417">
    <property type="entry name" value="P-loop_NTPase"/>
</dbReference>
<keyword evidence="4" id="KW-1185">Reference proteome</keyword>
<comment type="caution">
    <text evidence="3">The sequence shown here is derived from an EMBL/GenBank/DDBJ whole genome shotgun (WGS) entry which is preliminary data.</text>
</comment>
<dbReference type="Pfam" id="PF01935">
    <property type="entry name" value="DUF87"/>
    <property type="match status" value="1"/>
</dbReference>
<protein>
    <submittedName>
        <fullName evidence="3">Helix-hairpin-helix domain-containing protein</fullName>
    </submittedName>
</protein>
<sequence length="904" mass="102007">MGLLSGLRSRLTGSKHTLKEIDDETFDRAAAIVEANGDDLTKENIREQAEHLLELEEVDEGEFRLGVVQDNTEQSLADRDIIAPRKLKEVSNFFESGYMIRNDKFVRTLTIHGYPERVPLGWLDELYTTNDHVRVTQHIQPRDTGSVLRKLQKRLTQLRARLHKKHEKSQTDTHEEEADRDMVQDLIWDIILGETKLFDFAIYIEVVADTEQELNEATERVVDSLSTANAEAVPLEKRQVESQDALGPLGDDSIKSTQLMQETAIGTMFPFIEPVITDPEGIFYGFDTTDTPVILDRYELSSYSKAIAGTMGSGKTFAEKHEMYHRLMMDPEIEMLILDPLADFVDFANDLGGQVIRFGGDNTVNPLEIQRGIDDAVDDPFKKKLRSVMELFRIHFSAVAEQSLSKEQEGILRRAVRLAYLQYGITEETTTHENTSPTIKDLLDILAEIADGGLPSDFLELHEDANNERVWPEIDQLETRFRDGDEQYAYQLLLGLEAFQKGGENDNLTGRTNVELDNRLVVIDMSMFADTGQAPLFMHVMFDWIYQRAASDHDRRTQVTIDEAHYLLRREATTDMIDLFIRHSRHFNTAITLISQTVDEFVAQSDDQSKEAAEKARNVYNLCDIKQIFHHESVSNEMIDFHDLTPSEQTFLTTAQTGEDGGYSEFLLEVNEWSKPLALHVNDYEVSVLDDDLDPWEYLAENRYIDADDAGFLAAEDRLDDYEIPESVLEEVDLDEIDKEPETDEAVVEHADRERADVKTEYHEMDAGEGSDASIGDTGNCERTDVEAEYHERDASETAEASQGVTAVADEEVEEPHEEAPEDQEDDLTTITGIGETYARYLAEAGIETVGELAVAETESLSEETQIPLTLLDDWADAASTMCEPAIASGDASSTTEVTTDADD</sequence>
<dbReference type="PANTHER" id="PTHR30121">
    <property type="entry name" value="UNCHARACTERIZED PROTEIN YJGR-RELATED"/>
    <property type="match status" value="1"/>
</dbReference>
<feature type="compositionally biased region" description="Acidic residues" evidence="1">
    <location>
        <begin position="809"/>
        <end position="828"/>
    </location>
</feature>
<accession>A0ABD5SJC7</accession>
<feature type="compositionally biased region" description="Basic and acidic residues" evidence="1">
    <location>
        <begin position="780"/>
        <end position="796"/>
    </location>
</feature>
<evidence type="ECO:0000256" key="1">
    <source>
        <dbReference type="SAM" id="MobiDB-lite"/>
    </source>
</evidence>
<dbReference type="SUPFAM" id="SSF52540">
    <property type="entry name" value="P-loop containing nucleoside triphosphate hydrolases"/>
    <property type="match status" value="1"/>
</dbReference>
<dbReference type="EMBL" id="JBHSWV010000094">
    <property type="protein sequence ID" value="MFC6764630.1"/>
    <property type="molecule type" value="Genomic_DNA"/>
</dbReference>
<reference evidence="3 4" key="1">
    <citation type="journal article" date="2019" name="Int. J. Syst. Evol. Microbiol.">
        <title>The Global Catalogue of Microorganisms (GCM) 10K type strain sequencing project: providing services to taxonomists for standard genome sequencing and annotation.</title>
        <authorList>
            <consortium name="The Broad Institute Genomics Platform"/>
            <consortium name="The Broad Institute Genome Sequencing Center for Infectious Disease"/>
            <person name="Wu L."/>
            <person name="Ma J."/>
        </authorList>
    </citation>
    <scope>NUCLEOTIDE SEQUENCE [LARGE SCALE GENOMIC DNA]</scope>
    <source>
        <strain evidence="3 4">LMG 29247</strain>
    </source>
</reference>
<dbReference type="Pfam" id="PF14520">
    <property type="entry name" value="HHH_5"/>
    <property type="match status" value="1"/>
</dbReference>
<feature type="compositionally biased region" description="Basic and acidic residues" evidence="1">
    <location>
        <begin position="747"/>
        <end position="766"/>
    </location>
</feature>
<dbReference type="Proteomes" id="UP001596383">
    <property type="component" value="Unassembled WGS sequence"/>
</dbReference>
<evidence type="ECO:0000259" key="2">
    <source>
        <dbReference type="Pfam" id="PF01935"/>
    </source>
</evidence>
<dbReference type="AlphaFoldDB" id="A0ABD5SJC7"/>
<dbReference type="InterPro" id="IPR010995">
    <property type="entry name" value="DNA_repair_Rad51/TF_NusA_a-hlx"/>
</dbReference>
<organism evidence="3 4">
    <name type="scientific">Natrinema soli</name>
    <dbReference type="NCBI Taxonomy" id="1930624"/>
    <lineage>
        <taxon>Archaea</taxon>
        <taxon>Methanobacteriati</taxon>
        <taxon>Methanobacteriota</taxon>
        <taxon>Stenosarchaea group</taxon>
        <taxon>Halobacteria</taxon>
        <taxon>Halobacteriales</taxon>
        <taxon>Natrialbaceae</taxon>
        <taxon>Natrinema</taxon>
    </lineage>
</organism>
<dbReference type="InterPro" id="IPR051162">
    <property type="entry name" value="T4SS_component"/>
</dbReference>
<feature type="region of interest" description="Disordered" evidence="1">
    <location>
        <begin position="738"/>
        <end position="828"/>
    </location>
</feature>
<name>A0ABD5SJC7_9EURY</name>
<dbReference type="InterPro" id="IPR002789">
    <property type="entry name" value="HerA_central"/>
</dbReference>
<dbReference type="Gene3D" id="3.40.50.300">
    <property type="entry name" value="P-loop containing nucleotide triphosphate hydrolases"/>
    <property type="match status" value="1"/>
</dbReference>
<evidence type="ECO:0000313" key="3">
    <source>
        <dbReference type="EMBL" id="MFC6764630.1"/>
    </source>
</evidence>
<proteinExistence type="predicted"/>
<dbReference type="Gene3D" id="1.10.150.20">
    <property type="entry name" value="5' to 3' exonuclease, C-terminal subdomain"/>
    <property type="match status" value="1"/>
</dbReference>
<evidence type="ECO:0000313" key="4">
    <source>
        <dbReference type="Proteomes" id="UP001596383"/>
    </source>
</evidence>
<dbReference type="RefSeq" id="WP_273737692.1">
    <property type="nucleotide sequence ID" value="NZ_JAQIVI010000094.1"/>
</dbReference>
<feature type="domain" description="Helicase HerA central" evidence="2">
    <location>
        <begin position="287"/>
        <end position="533"/>
    </location>
</feature>
<dbReference type="SUPFAM" id="SSF47794">
    <property type="entry name" value="Rad51 N-terminal domain-like"/>
    <property type="match status" value="1"/>
</dbReference>
<dbReference type="Gene3D" id="1.10.8.730">
    <property type="match status" value="1"/>
</dbReference>
<dbReference type="PANTHER" id="PTHR30121:SF6">
    <property type="entry name" value="SLR6007 PROTEIN"/>
    <property type="match status" value="1"/>
</dbReference>